<dbReference type="EMBL" id="VUOL01000019">
    <property type="protein sequence ID" value="KAA2226764.1"/>
    <property type="molecule type" value="Genomic_DNA"/>
</dbReference>
<evidence type="ECO:0000313" key="3">
    <source>
        <dbReference type="Proteomes" id="UP000199620"/>
    </source>
</evidence>
<name>A0A5B2UIU1_9PSED</name>
<dbReference type="AlphaFoldDB" id="A0A5B2UIU1"/>
<accession>A0A5B2UIU1</accession>
<evidence type="ECO:0000313" key="2">
    <source>
        <dbReference type="EMBL" id="SDU90627.1"/>
    </source>
</evidence>
<reference evidence="1 4" key="2">
    <citation type="submission" date="2019-09" db="EMBL/GenBank/DDBJ databases">
        <title>Draft genome sequence of Pseudomonas brenneri CCUG 51514(T).</title>
        <authorList>
            <person name="Tunovic T."/>
            <person name="Pineiro-Iglesias B."/>
            <person name="Unosson C."/>
            <person name="Inganas E."/>
            <person name="Ohlen M."/>
            <person name="Cardew S."/>
            <person name="Jensie-Markopoulos S."/>
            <person name="Salva-Serra F."/>
            <person name="Jaen-Luchoro D."/>
            <person name="Svensson-Stadler L."/>
            <person name="Chun J."/>
            <person name="Moore E."/>
        </authorList>
    </citation>
    <scope>NUCLEOTIDE SEQUENCE [LARGE SCALE GENOMIC DNA]</scope>
    <source>
        <strain evidence="1 4">CCUG 51514</strain>
    </source>
</reference>
<dbReference type="EMBL" id="LT629800">
    <property type="protein sequence ID" value="SDU90627.1"/>
    <property type="molecule type" value="Genomic_DNA"/>
</dbReference>
<reference evidence="2 3" key="1">
    <citation type="submission" date="2016-10" db="EMBL/GenBank/DDBJ databases">
        <authorList>
            <person name="Varghese N."/>
            <person name="Submissions S."/>
        </authorList>
    </citation>
    <scope>NUCLEOTIDE SEQUENCE [LARGE SCALE GENOMIC DNA]</scope>
    <source>
        <strain evidence="2 3">BS2771</strain>
    </source>
</reference>
<dbReference type="RefSeq" id="WP_090290925.1">
    <property type="nucleotide sequence ID" value="NZ_BMNU01000015.1"/>
</dbReference>
<organism evidence="1 4">
    <name type="scientific">Pseudomonas brenneri</name>
    <dbReference type="NCBI Taxonomy" id="129817"/>
    <lineage>
        <taxon>Bacteria</taxon>
        <taxon>Pseudomonadati</taxon>
        <taxon>Pseudomonadota</taxon>
        <taxon>Gammaproteobacteria</taxon>
        <taxon>Pseudomonadales</taxon>
        <taxon>Pseudomonadaceae</taxon>
        <taxon>Pseudomonas</taxon>
    </lineage>
</organism>
<proteinExistence type="predicted"/>
<protein>
    <submittedName>
        <fullName evidence="1">Uncharacterized protein</fullName>
    </submittedName>
</protein>
<sequence length="140" mass="15609">MNSALKICQERYDAQLPPPVSETAVEFARKEWIYNAVETLVDRRSDVQFKRRLHAPQGVTFKSFASEVEQFAINSDSKSPCAIGEMVIAGLLGDRFLARDGAEDLMAVAEPIEQLRMIAQRLVEPLADDALIAQAEDDEL</sequence>
<dbReference type="Proteomes" id="UP000199620">
    <property type="component" value="Chromosome I"/>
</dbReference>
<dbReference type="Proteomes" id="UP000325296">
    <property type="component" value="Unassembled WGS sequence"/>
</dbReference>
<keyword evidence="3" id="KW-1185">Reference proteome</keyword>
<evidence type="ECO:0000313" key="1">
    <source>
        <dbReference type="EMBL" id="KAA2226764.1"/>
    </source>
</evidence>
<evidence type="ECO:0000313" key="4">
    <source>
        <dbReference type="Proteomes" id="UP000325296"/>
    </source>
</evidence>
<dbReference type="OrthoDB" id="7007970at2"/>
<gene>
    <name evidence="1" type="ORF">F1720_25160</name>
    <name evidence="2" type="ORF">SAMN04490181_1335</name>
</gene>